<accession>A0AAE1QHZ2</accession>
<comment type="caution">
    <text evidence="2">The sequence shown here is derived from an EMBL/GenBank/DDBJ whole genome shotgun (WGS) entry which is preliminary data.</text>
</comment>
<feature type="region of interest" description="Disordered" evidence="1">
    <location>
        <begin position="90"/>
        <end position="213"/>
    </location>
</feature>
<gene>
    <name evidence="2" type="ORF">Pmani_002838</name>
</gene>
<sequence>MGVSWAWSSSEVSCASCGSECQAACGTRNFRVCCFNFQRRRRAIVTTSQRPGVVGGVDWSGRGGRGDSTLLAHLLLRSLTPTTLLLPPYNSDTPLPPSAGHLPSPLLLPPSSPFFQNLSGDEKEIDDEEIEMPEGEEENNDNNNNGRFSEADNSLSRLVAQLALRSPSPLSSPSSALHSPPLPPSSVALNQAQPPSAAIRHRYQPQTLAKLRK</sequence>
<name>A0AAE1QHZ2_9EUCA</name>
<proteinExistence type="predicted"/>
<dbReference type="Proteomes" id="UP001292094">
    <property type="component" value="Unassembled WGS sequence"/>
</dbReference>
<feature type="compositionally biased region" description="Low complexity" evidence="1">
    <location>
        <begin position="162"/>
        <end position="189"/>
    </location>
</feature>
<protein>
    <submittedName>
        <fullName evidence="2">Uncharacterized protein</fullName>
    </submittedName>
</protein>
<dbReference type="EMBL" id="JAWZYT010000203">
    <property type="protein sequence ID" value="KAK4326680.1"/>
    <property type="molecule type" value="Genomic_DNA"/>
</dbReference>
<evidence type="ECO:0000313" key="2">
    <source>
        <dbReference type="EMBL" id="KAK4326680.1"/>
    </source>
</evidence>
<evidence type="ECO:0000313" key="3">
    <source>
        <dbReference type="Proteomes" id="UP001292094"/>
    </source>
</evidence>
<reference evidence="2" key="1">
    <citation type="submission" date="2023-11" db="EMBL/GenBank/DDBJ databases">
        <title>Genome assemblies of two species of porcelain crab, Petrolisthes cinctipes and Petrolisthes manimaculis (Anomura: Porcellanidae).</title>
        <authorList>
            <person name="Angst P."/>
        </authorList>
    </citation>
    <scope>NUCLEOTIDE SEQUENCE</scope>
    <source>
        <strain evidence="2">PB745_02</strain>
        <tissue evidence="2">Gill</tissue>
    </source>
</reference>
<keyword evidence="3" id="KW-1185">Reference proteome</keyword>
<organism evidence="2 3">
    <name type="scientific">Petrolisthes manimaculis</name>
    <dbReference type="NCBI Taxonomy" id="1843537"/>
    <lineage>
        <taxon>Eukaryota</taxon>
        <taxon>Metazoa</taxon>
        <taxon>Ecdysozoa</taxon>
        <taxon>Arthropoda</taxon>
        <taxon>Crustacea</taxon>
        <taxon>Multicrustacea</taxon>
        <taxon>Malacostraca</taxon>
        <taxon>Eumalacostraca</taxon>
        <taxon>Eucarida</taxon>
        <taxon>Decapoda</taxon>
        <taxon>Pleocyemata</taxon>
        <taxon>Anomura</taxon>
        <taxon>Galatheoidea</taxon>
        <taxon>Porcellanidae</taxon>
        <taxon>Petrolisthes</taxon>
    </lineage>
</organism>
<feature type="compositionally biased region" description="Acidic residues" evidence="1">
    <location>
        <begin position="123"/>
        <end position="140"/>
    </location>
</feature>
<dbReference type="AlphaFoldDB" id="A0AAE1QHZ2"/>
<evidence type="ECO:0000256" key="1">
    <source>
        <dbReference type="SAM" id="MobiDB-lite"/>
    </source>
</evidence>